<keyword evidence="2" id="KW-0732">Signal</keyword>
<evidence type="ECO:0000256" key="2">
    <source>
        <dbReference type="SAM" id="SignalP"/>
    </source>
</evidence>
<sequence>MYLKKILKIALFFTFLILFQVTSNAQDKVIKGKVLAFKIYPLKNVTVETKKTKNRTVTDSLGNFSIKCSKKDAIKVKAYGFNNYSFKAKGIDSINANLIYIEGKNSYKDVIKYDYMTKEQLNYCLENLIEDNNNYDIYQSVYEVIELIYPGVNIYESPDDGRTIIELASRGPKSIFAKPDALLVIDGMVVQDISSVIPANIKTIKVLTGNKAGHWGMRGGNGAIEITLKYE</sequence>
<evidence type="ECO:0000256" key="1">
    <source>
        <dbReference type="PROSITE-ProRule" id="PRU01360"/>
    </source>
</evidence>
<comment type="similarity">
    <text evidence="1">Belongs to the TonB-dependent receptor family.</text>
</comment>
<keyword evidence="1" id="KW-0472">Membrane</keyword>
<dbReference type="SUPFAM" id="SSF56935">
    <property type="entry name" value="Porins"/>
    <property type="match status" value="1"/>
</dbReference>
<evidence type="ECO:0000313" key="3">
    <source>
        <dbReference type="EMBL" id="SDX10096.1"/>
    </source>
</evidence>
<dbReference type="InterPro" id="IPR037066">
    <property type="entry name" value="Plug_dom_sf"/>
</dbReference>
<keyword evidence="1" id="KW-0998">Cell outer membrane</keyword>
<proteinExistence type="inferred from homology"/>
<keyword evidence="4" id="KW-1185">Reference proteome</keyword>
<organism evidence="3 4">
    <name type="scientific">Lutibacter oricola</name>
    <dbReference type="NCBI Taxonomy" id="762486"/>
    <lineage>
        <taxon>Bacteria</taxon>
        <taxon>Pseudomonadati</taxon>
        <taxon>Bacteroidota</taxon>
        <taxon>Flavobacteriia</taxon>
        <taxon>Flavobacteriales</taxon>
        <taxon>Flavobacteriaceae</taxon>
        <taxon>Lutibacter</taxon>
    </lineage>
</organism>
<dbReference type="Gene3D" id="2.170.130.10">
    <property type="entry name" value="TonB-dependent receptor, plug domain"/>
    <property type="match status" value="1"/>
</dbReference>
<comment type="subcellular location">
    <subcellularLocation>
        <location evidence="1">Cell outer membrane</location>
        <topology evidence="1">Multi-pass membrane protein</topology>
    </subcellularLocation>
</comment>
<keyword evidence="3" id="KW-0675">Receptor</keyword>
<dbReference type="InterPro" id="IPR039426">
    <property type="entry name" value="TonB-dep_rcpt-like"/>
</dbReference>
<keyword evidence="1" id="KW-1134">Transmembrane beta strand</keyword>
<dbReference type="EMBL" id="FNNJ01000003">
    <property type="protein sequence ID" value="SDX10096.1"/>
    <property type="molecule type" value="Genomic_DNA"/>
</dbReference>
<dbReference type="PROSITE" id="PS52016">
    <property type="entry name" value="TONB_DEPENDENT_REC_3"/>
    <property type="match status" value="1"/>
</dbReference>
<dbReference type="SUPFAM" id="SSF49464">
    <property type="entry name" value="Carboxypeptidase regulatory domain-like"/>
    <property type="match status" value="1"/>
</dbReference>
<name>A0A1H2YY92_9FLAO</name>
<feature type="chain" id="PRO_5011782266" evidence="2">
    <location>
        <begin position="26"/>
        <end position="231"/>
    </location>
</feature>
<dbReference type="InterPro" id="IPR008969">
    <property type="entry name" value="CarboxyPept-like_regulatory"/>
</dbReference>
<keyword evidence="1" id="KW-0813">Transport</keyword>
<dbReference type="OrthoDB" id="1119120at2"/>
<dbReference type="GO" id="GO:0009279">
    <property type="term" value="C:cell outer membrane"/>
    <property type="evidence" value="ECO:0007669"/>
    <property type="project" value="UniProtKB-SubCell"/>
</dbReference>
<accession>A0A1H2YY92</accession>
<dbReference type="AlphaFoldDB" id="A0A1H2YY92"/>
<dbReference type="Pfam" id="PF13715">
    <property type="entry name" value="CarbopepD_reg_2"/>
    <property type="match status" value="1"/>
</dbReference>
<keyword evidence="1" id="KW-0812">Transmembrane</keyword>
<reference evidence="3 4" key="1">
    <citation type="submission" date="2016-10" db="EMBL/GenBank/DDBJ databases">
        <authorList>
            <person name="de Groot N.N."/>
        </authorList>
    </citation>
    <scope>NUCLEOTIDE SEQUENCE [LARGE SCALE GENOMIC DNA]</scope>
    <source>
        <strain evidence="3 4">DSM 24956</strain>
    </source>
</reference>
<evidence type="ECO:0000313" key="4">
    <source>
        <dbReference type="Proteomes" id="UP000199595"/>
    </source>
</evidence>
<gene>
    <name evidence="3" type="ORF">SAMN05444411_10394</name>
</gene>
<protein>
    <submittedName>
        <fullName evidence="3">TonB-dependent Receptor Plug Domain</fullName>
    </submittedName>
</protein>
<dbReference type="Proteomes" id="UP000199595">
    <property type="component" value="Unassembled WGS sequence"/>
</dbReference>
<dbReference type="STRING" id="762486.SAMN05444411_10394"/>
<dbReference type="RefSeq" id="WP_090122189.1">
    <property type="nucleotide sequence ID" value="NZ_FNNJ01000003.1"/>
</dbReference>
<feature type="signal peptide" evidence="2">
    <location>
        <begin position="1"/>
        <end position="25"/>
    </location>
</feature>